<dbReference type="Pfam" id="PF04412">
    <property type="entry name" value="AcnX"/>
    <property type="match status" value="1"/>
</dbReference>
<keyword evidence="3" id="KW-0414">Isoprene biosynthesis</keyword>
<evidence type="ECO:0000313" key="12">
    <source>
        <dbReference type="EMBL" id="MBP2200670.1"/>
    </source>
</evidence>
<dbReference type="GO" id="GO:0016829">
    <property type="term" value="F:lyase activity"/>
    <property type="evidence" value="ECO:0007669"/>
    <property type="project" value="UniProtKB-KW"/>
</dbReference>
<comment type="subunit">
    <text evidence="8">Heterodimer composed of a large subunit (PMDh-L) and a small subunit (PMDh-S).</text>
</comment>
<dbReference type="PANTHER" id="PTHR36577:SF3">
    <property type="entry name" value="DUF521 DOMAIN PROTEIN (AFU_ORTHOLOGUE AFUA_6G00490)"/>
    <property type="match status" value="1"/>
</dbReference>
<dbReference type="GO" id="GO:0008299">
    <property type="term" value="P:isoprenoid biosynthetic process"/>
    <property type="evidence" value="ECO:0007669"/>
    <property type="project" value="UniProtKB-KW"/>
</dbReference>
<reference evidence="12" key="1">
    <citation type="submission" date="2021-03" db="EMBL/GenBank/DDBJ databases">
        <title>Genomic Encyclopedia of Type Strains, Phase IV (KMG-V): Genome sequencing to study the core and pangenomes of soil and plant-associated prokaryotes.</title>
        <authorList>
            <person name="Whitman W."/>
        </authorList>
    </citation>
    <scope>NUCLEOTIDE SEQUENCE</scope>
    <source>
        <strain evidence="12">C4</strain>
    </source>
</reference>
<gene>
    <name evidence="12" type="ORF">J3E07_000068</name>
</gene>
<evidence type="ECO:0000256" key="2">
    <source>
        <dbReference type="ARBA" id="ARBA00023004"/>
    </source>
</evidence>
<dbReference type="AlphaFoldDB" id="A0A8J7S364"/>
<dbReference type="EC" id="4.2.1.182" evidence="9"/>
<comment type="caution">
    <text evidence="12">The sequence shown here is derived from an EMBL/GenBank/DDBJ whole genome shotgun (WGS) entry which is preliminary data.</text>
</comment>
<comment type="function">
    <text evidence="6">Component of a hydro-lyase that catalyzes the dehydration of mevalonate 5-phosphate (MVA5P) to form trans-anhydromevalonate 5-phosphate (tAHMP). Involved in the archaeal mevalonate (MVA) pathway, which provides fundamental precursors for isoprenoid biosynthesis, such as isopentenyl diphosphate (IPP) and dimethylallyl diphosphate (DMAPP).</text>
</comment>
<evidence type="ECO:0000256" key="8">
    <source>
        <dbReference type="ARBA" id="ARBA00046520"/>
    </source>
</evidence>
<evidence type="ECO:0000256" key="1">
    <source>
        <dbReference type="ARBA" id="ARBA00005092"/>
    </source>
</evidence>
<dbReference type="Proteomes" id="UP000740329">
    <property type="component" value="Unassembled WGS sequence"/>
</dbReference>
<protein>
    <recommendedName>
        <fullName evidence="10">Phosphomevalonate dehydratase large subunit</fullName>
        <ecNumber evidence="9">4.2.1.182</ecNumber>
    </recommendedName>
</protein>
<evidence type="ECO:0000256" key="3">
    <source>
        <dbReference type="ARBA" id="ARBA00023229"/>
    </source>
</evidence>
<evidence type="ECO:0000313" key="13">
    <source>
        <dbReference type="Proteomes" id="UP000740329"/>
    </source>
</evidence>
<proteinExistence type="inferred from homology"/>
<evidence type="ECO:0000256" key="10">
    <source>
        <dbReference type="ARBA" id="ARBA00047196"/>
    </source>
</evidence>
<evidence type="ECO:0000256" key="9">
    <source>
        <dbReference type="ARBA" id="ARBA00047176"/>
    </source>
</evidence>
<comment type="pathway">
    <text evidence="1">Isoprenoid biosynthesis; isopentenyl diphosphate biosynthesis via mevalonate pathway.</text>
</comment>
<feature type="domain" description="Phosphomevalonate dehydratase large subunit-like" evidence="11">
    <location>
        <begin position="1"/>
        <end position="419"/>
    </location>
</feature>
<accession>A0A8J7S364</accession>
<organism evidence="12 13">
    <name type="scientific">Methanococcus voltae</name>
    <dbReference type="NCBI Taxonomy" id="2188"/>
    <lineage>
        <taxon>Archaea</taxon>
        <taxon>Methanobacteriati</taxon>
        <taxon>Methanobacteriota</taxon>
        <taxon>Methanomada group</taxon>
        <taxon>Methanococci</taxon>
        <taxon>Methanococcales</taxon>
        <taxon>Methanococcaceae</taxon>
        <taxon>Methanococcus</taxon>
    </lineage>
</organism>
<dbReference type="InterPro" id="IPR007506">
    <property type="entry name" value="PMDh-L-like_dom"/>
</dbReference>
<keyword evidence="4" id="KW-0456">Lyase</keyword>
<comment type="catalytic activity">
    <reaction evidence="5">
        <text>(R)-5-phosphomevalonate = (2E)-3-methyl-5-phosphooxypent-2-enoate + H2O</text>
        <dbReference type="Rhea" id="RHEA:78975"/>
        <dbReference type="ChEBI" id="CHEBI:15377"/>
        <dbReference type="ChEBI" id="CHEBI:58146"/>
        <dbReference type="ChEBI" id="CHEBI:229665"/>
        <dbReference type="EC" id="4.2.1.182"/>
    </reaction>
    <physiologicalReaction direction="left-to-right" evidence="5">
        <dbReference type="Rhea" id="RHEA:78976"/>
    </physiologicalReaction>
</comment>
<evidence type="ECO:0000256" key="4">
    <source>
        <dbReference type="ARBA" id="ARBA00023239"/>
    </source>
</evidence>
<evidence type="ECO:0000256" key="5">
    <source>
        <dbReference type="ARBA" id="ARBA00045120"/>
    </source>
</evidence>
<dbReference type="CDD" id="cd01355">
    <property type="entry name" value="AcnX"/>
    <property type="match status" value="1"/>
</dbReference>
<dbReference type="PANTHER" id="PTHR36577">
    <property type="entry name" value="DUF521 DOMAIN PROTEIN (AFU_ORTHOLOGUE AFUA_6G00490)"/>
    <property type="match status" value="1"/>
</dbReference>
<evidence type="ECO:0000256" key="7">
    <source>
        <dbReference type="ARBA" id="ARBA00046333"/>
    </source>
</evidence>
<evidence type="ECO:0000256" key="6">
    <source>
        <dbReference type="ARBA" id="ARBA00045299"/>
    </source>
</evidence>
<dbReference type="EMBL" id="JAGGMV010000001">
    <property type="protein sequence ID" value="MBP2200670.1"/>
    <property type="molecule type" value="Genomic_DNA"/>
</dbReference>
<keyword evidence="2" id="KW-0408">Iron</keyword>
<comment type="similarity">
    <text evidence="7">Belongs to the AcnX type II large subunit family.</text>
</comment>
<sequence>MYLTTEEEKIYNGEYGETLEMCMNLIVSLGDIYGAEKLIDVTSAQVSGVSYKTIGEKGLEFLRDMSASGLKVSVPTTLNPAGMDLIDYKNIGFPEDFAKKQIEIIDYFEKMGIELGCTCTPYLSGNVPRFRDHISWAESSAVCYSNSVLGAYTNREGGPSALASAILGKTSYYGYHLDENRTPNFKVNLDLDFEKIGLKCDNKINNMASYGLIGRYVGRIVKNGIPYFNFSNKQKNDGLNIKSECLKGLGAALAASGGVALYHFNGITPEAICTYDNQFDKGNLKFDDEITITNEMIEEELSKFNNDQKIDLICIGCPHSGMSEIKTIVDILLEEKKQLKTDLWVCTSIYTKAIADRMGYTKIIEDAGGKLVVDTCMVVAPIERMGYKYVATNSGKAATYLPNFCSSEVIYGSIEELIRKGLNQ</sequence>
<dbReference type="RefSeq" id="WP_209590057.1">
    <property type="nucleotide sequence ID" value="NZ_JAGGMV010000001.1"/>
</dbReference>
<evidence type="ECO:0000259" key="11">
    <source>
        <dbReference type="Pfam" id="PF04412"/>
    </source>
</evidence>
<name>A0A8J7S364_METVO</name>